<dbReference type="OrthoDB" id="283575at2759"/>
<dbReference type="PROSITE" id="PS01186">
    <property type="entry name" value="EGF_2"/>
    <property type="match status" value="3"/>
</dbReference>
<dbReference type="InterPro" id="IPR001881">
    <property type="entry name" value="EGF-like_Ca-bd_dom"/>
</dbReference>
<name>A0A834Y4H4_APHGI</name>
<sequence>MNVCNSTICKNNGDCIDGAGYSFYCQCQDGWIGEFCDDDVNECDNLPCQNSGTCINNPGSYTCACLFGFTGKDCDHAVIECYENPCYNNAMCLLENNETVCYCVPDYHGQLCELKYNDCESKFAKCDNGGTCIDGINNFTCSCTYPYGGGMCQDIVSTTTTTTVATTTVADDLIEKSTIIINTSQISSTELNFFTNEVTINSTDNQKTDFDDDKLTKNTTSYMTINDIETTTTATTSVFQYYDNSTNILTSTESPNTTIKSFNETATSYPLSSSASTTSIPSIEESTYFSNEITTIKDIPSSPRGISNEHQTTVESLTYSSWTDASTTDVDFDTFITMQPVTITDNLTSTIRSTSATKFTSDISTMYSTSSTKIGNNCSTNSNDKNQCDCSTSDCYDKSNIKIAAFNGKSYIRQQIKINENGILKIYLMLKTKSKNGIILHAFFDEERFILLYMEFGQLKFQFSCGLQTMLLGEIDTPINDGNNITIEIKFSYLIDNNIGKCLAKLFVNNTMAMSGEQMLSLYEAIPHEVRLHLGGIPQVFSHYFPSFSLGFIGCMSNLIINDIEKSFIYDSVETYQIDECTSFLCLLNPCKNFGSCNDYKGKIYCNCIAGYTGDMCEKTACDDNPCYHGSTCISSPGTGFICVCPIGMHGLLCEQASVIVQPSFSVFKPGFSSYAAYGIDSDIKNEMEINMRISPQSIDQISLIAFIGQGRSSHDITDHFAVTYVKGYIMLTWDLGSGVRRIFTPSPLTMRAQRAHNLRIGRRGREAWLSVDGITNVTGQAVGTMTQLDVAPILYIGGHKSRNFENLPHDLPLHTGFTGCIFDVEIRSDNSVISLTKSSPVSGRGVGECHRNECFHNSCKNGAVCLNHGPTYSCICMKEWQGPECNTPLLKCSSTNPSCNGFNI</sequence>
<dbReference type="AlphaFoldDB" id="A0A834Y4H4"/>
<comment type="caution">
    <text evidence="4">Lacks conserved residue(s) required for the propagation of feature annotation.</text>
</comment>
<evidence type="ECO:0000256" key="3">
    <source>
        <dbReference type="ARBA" id="ARBA00023157"/>
    </source>
</evidence>
<feature type="domain" description="EGF-like" evidence="6">
    <location>
        <begin position="1"/>
        <end position="37"/>
    </location>
</feature>
<feature type="domain" description="EGF-like" evidence="6">
    <location>
        <begin position="77"/>
        <end position="113"/>
    </location>
</feature>
<accession>A0A834Y4H4</accession>
<feature type="disulfide bond" evidence="4">
    <location>
        <begin position="27"/>
        <end position="36"/>
    </location>
</feature>
<dbReference type="Pfam" id="PF12661">
    <property type="entry name" value="hEGF"/>
    <property type="match status" value="2"/>
</dbReference>
<dbReference type="InterPro" id="IPR018097">
    <property type="entry name" value="EGF_Ca-bd_CS"/>
</dbReference>
<feature type="domain" description="EGF-like" evidence="6">
    <location>
        <begin position="115"/>
        <end position="153"/>
    </location>
</feature>
<feature type="disulfide bond" evidence="4">
    <location>
        <begin position="877"/>
        <end position="886"/>
    </location>
</feature>
<dbReference type="PANTHER" id="PTHR24049:SF35">
    <property type="entry name" value="EGF-LIKE DOMAIN-CONTAINING PROTEIN"/>
    <property type="match status" value="1"/>
</dbReference>
<dbReference type="GO" id="GO:0005509">
    <property type="term" value="F:calcium ion binding"/>
    <property type="evidence" value="ECO:0007669"/>
    <property type="project" value="InterPro"/>
</dbReference>
<feature type="domain" description="EGF-like" evidence="6">
    <location>
        <begin position="618"/>
        <end position="655"/>
    </location>
</feature>
<feature type="disulfide bond" evidence="4">
    <location>
        <begin position="143"/>
        <end position="152"/>
    </location>
</feature>
<dbReference type="InterPro" id="IPR051022">
    <property type="entry name" value="Notch_Cell-Fate_Det"/>
</dbReference>
<evidence type="ECO:0000313" key="7">
    <source>
        <dbReference type="EMBL" id="KAF7997029.1"/>
    </source>
</evidence>
<feature type="disulfide bond" evidence="4">
    <location>
        <begin position="645"/>
        <end position="654"/>
    </location>
</feature>
<feature type="domain" description="EGF-like" evidence="6">
    <location>
        <begin position="582"/>
        <end position="615"/>
    </location>
</feature>
<dbReference type="SMART" id="SM00181">
    <property type="entry name" value="EGF"/>
    <property type="match status" value="7"/>
</dbReference>
<evidence type="ECO:0008006" key="9">
    <source>
        <dbReference type="Google" id="ProtNLM"/>
    </source>
</evidence>
<dbReference type="Pfam" id="PF02210">
    <property type="entry name" value="Laminin_G_2"/>
    <property type="match status" value="2"/>
</dbReference>
<dbReference type="InterPro" id="IPR000742">
    <property type="entry name" value="EGF"/>
</dbReference>
<protein>
    <recommendedName>
        <fullName evidence="9">Protein eyes shut</fullName>
    </recommendedName>
</protein>
<dbReference type="CDD" id="cd00110">
    <property type="entry name" value="LamG"/>
    <property type="match status" value="2"/>
</dbReference>
<dbReference type="PROSITE" id="PS00010">
    <property type="entry name" value="ASX_HYDROXYL"/>
    <property type="match status" value="3"/>
</dbReference>
<dbReference type="GO" id="GO:0048513">
    <property type="term" value="P:animal organ development"/>
    <property type="evidence" value="ECO:0007669"/>
    <property type="project" value="UniProtKB-ARBA"/>
</dbReference>
<feature type="disulfide bond" evidence="4">
    <location>
        <begin position="103"/>
        <end position="112"/>
    </location>
</feature>
<keyword evidence="2" id="KW-0677">Repeat</keyword>
<dbReference type="PROSITE" id="PS50026">
    <property type="entry name" value="EGF_3"/>
    <property type="match status" value="7"/>
</dbReference>
<dbReference type="SMART" id="SM00282">
    <property type="entry name" value="LamG"/>
    <property type="match status" value="2"/>
</dbReference>
<evidence type="ECO:0000259" key="6">
    <source>
        <dbReference type="PROSITE" id="PS50026"/>
    </source>
</evidence>
<dbReference type="SUPFAM" id="SSF49899">
    <property type="entry name" value="Concanavalin A-like lectins/glucanases"/>
    <property type="match status" value="2"/>
</dbReference>
<gene>
    <name evidence="7" type="ORF">HCN44_005306</name>
</gene>
<dbReference type="GO" id="GO:0009653">
    <property type="term" value="P:anatomical structure morphogenesis"/>
    <property type="evidence" value="ECO:0007669"/>
    <property type="project" value="UniProtKB-ARBA"/>
</dbReference>
<dbReference type="InterPro" id="IPR000152">
    <property type="entry name" value="EGF-type_Asp/Asn_hydroxyl_site"/>
</dbReference>
<dbReference type="InterPro" id="IPR001791">
    <property type="entry name" value="Laminin_G"/>
</dbReference>
<keyword evidence="3 4" id="KW-1015">Disulfide bond</keyword>
<dbReference type="Gene3D" id="2.10.25.10">
    <property type="entry name" value="Laminin"/>
    <property type="match status" value="7"/>
</dbReference>
<evidence type="ECO:0000256" key="1">
    <source>
        <dbReference type="ARBA" id="ARBA00022536"/>
    </source>
</evidence>
<evidence type="ECO:0000256" key="4">
    <source>
        <dbReference type="PROSITE-ProRule" id="PRU00076"/>
    </source>
</evidence>
<keyword evidence="8" id="KW-1185">Reference proteome</keyword>
<dbReference type="PROSITE" id="PS00022">
    <property type="entry name" value="EGF_1"/>
    <property type="match status" value="6"/>
</dbReference>
<evidence type="ECO:0000259" key="5">
    <source>
        <dbReference type="PROSITE" id="PS50025"/>
    </source>
</evidence>
<keyword evidence="1 4" id="KW-0245">EGF-like domain</keyword>
<dbReference type="Gene3D" id="2.60.120.200">
    <property type="match status" value="2"/>
</dbReference>
<dbReference type="InterPro" id="IPR013032">
    <property type="entry name" value="EGF-like_CS"/>
</dbReference>
<feature type="domain" description="EGF-like" evidence="6">
    <location>
        <begin position="39"/>
        <end position="75"/>
    </location>
</feature>
<dbReference type="PANTHER" id="PTHR24049">
    <property type="entry name" value="CRUMBS FAMILY MEMBER"/>
    <property type="match status" value="1"/>
</dbReference>
<evidence type="ECO:0000313" key="8">
    <source>
        <dbReference type="Proteomes" id="UP000639338"/>
    </source>
</evidence>
<evidence type="ECO:0000256" key="2">
    <source>
        <dbReference type="ARBA" id="ARBA00022737"/>
    </source>
</evidence>
<dbReference type="SMART" id="SM00179">
    <property type="entry name" value="EGF_CA"/>
    <property type="match status" value="6"/>
</dbReference>
<organism evidence="7 8">
    <name type="scientific">Aphidius gifuensis</name>
    <name type="common">Parasitoid wasp</name>
    <dbReference type="NCBI Taxonomy" id="684658"/>
    <lineage>
        <taxon>Eukaryota</taxon>
        <taxon>Metazoa</taxon>
        <taxon>Ecdysozoa</taxon>
        <taxon>Arthropoda</taxon>
        <taxon>Hexapoda</taxon>
        <taxon>Insecta</taxon>
        <taxon>Pterygota</taxon>
        <taxon>Neoptera</taxon>
        <taxon>Endopterygota</taxon>
        <taxon>Hymenoptera</taxon>
        <taxon>Apocrita</taxon>
        <taxon>Ichneumonoidea</taxon>
        <taxon>Braconidae</taxon>
        <taxon>Aphidiinae</taxon>
        <taxon>Aphidius</taxon>
    </lineage>
</organism>
<comment type="caution">
    <text evidence="7">The sequence shown here is derived from an EMBL/GenBank/DDBJ whole genome shotgun (WGS) entry which is preliminary data.</text>
</comment>
<feature type="disulfide bond" evidence="4">
    <location>
        <begin position="65"/>
        <end position="74"/>
    </location>
</feature>
<dbReference type="Pfam" id="PF00008">
    <property type="entry name" value="EGF"/>
    <property type="match status" value="2"/>
</dbReference>
<dbReference type="PROSITE" id="PS01187">
    <property type="entry name" value="EGF_CA"/>
    <property type="match status" value="1"/>
</dbReference>
<dbReference type="GO" id="GO:0030154">
    <property type="term" value="P:cell differentiation"/>
    <property type="evidence" value="ECO:0007669"/>
    <property type="project" value="UniProtKB-ARBA"/>
</dbReference>
<dbReference type="EMBL" id="JACMRX010000001">
    <property type="protein sequence ID" value="KAF7997029.1"/>
    <property type="molecule type" value="Genomic_DNA"/>
</dbReference>
<dbReference type="PROSITE" id="PS50025">
    <property type="entry name" value="LAM_G_DOMAIN"/>
    <property type="match status" value="2"/>
</dbReference>
<dbReference type="InterPro" id="IPR013320">
    <property type="entry name" value="ConA-like_dom_sf"/>
</dbReference>
<feature type="domain" description="Laminin G" evidence="5">
    <location>
        <begin position="665"/>
        <end position="855"/>
    </location>
</feature>
<dbReference type="CDD" id="cd00054">
    <property type="entry name" value="EGF_CA"/>
    <property type="match status" value="6"/>
</dbReference>
<feature type="domain" description="Laminin G" evidence="5">
    <location>
        <begin position="401"/>
        <end position="586"/>
    </location>
</feature>
<proteinExistence type="predicted"/>
<dbReference type="SUPFAM" id="SSF57196">
    <property type="entry name" value="EGF/Laminin"/>
    <property type="match status" value="6"/>
</dbReference>
<dbReference type="Proteomes" id="UP000639338">
    <property type="component" value="Unassembled WGS sequence"/>
</dbReference>
<feature type="domain" description="EGF-like" evidence="6">
    <location>
        <begin position="851"/>
        <end position="887"/>
    </location>
</feature>
<dbReference type="FunFam" id="2.10.25.10:FF:000125">
    <property type="entry name" value="Neurogenic locus notch protein-like"/>
    <property type="match status" value="1"/>
</dbReference>
<reference evidence="7 8" key="1">
    <citation type="submission" date="2020-08" db="EMBL/GenBank/DDBJ databases">
        <title>Aphidius gifuensis genome sequencing and assembly.</title>
        <authorList>
            <person name="Du Z."/>
        </authorList>
    </citation>
    <scope>NUCLEOTIDE SEQUENCE [LARGE SCALE GENOMIC DNA]</scope>
    <source>
        <strain evidence="7">YNYX2018</strain>
        <tissue evidence="7">Adults</tissue>
    </source>
</reference>